<dbReference type="PANTHER" id="PTHR35605">
    <property type="entry name" value="ECP2 EFFECTOR PROTEIN DOMAIN-CONTAINING PROTEIN-RELATED"/>
    <property type="match status" value="1"/>
</dbReference>
<keyword evidence="1" id="KW-0732">Signal</keyword>
<name>A0AAN6X705_9PEZI</name>
<reference evidence="2" key="2">
    <citation type="submission" date="2023-05" db="EMBL/GenBank/DDBJ databases">
        <authorList>
            <consortium name="Lawrence Berkeley National Laboratory"/>
            <person name="Steindorff A."/>
            <person name="Hensen N."/>
            <person name="Bonometti L."/>
            <person name="Westerberg I."/>
            <person name="Brannstrom I.O."/>
            <person name="Guillou S."/>
            <person name="Cros-Aarteil S."/>
            <person name="Calhoun S."/>
            <person name="Haridas S."/>
            <person name="Kuo A."/>
            <person name="Mondo S."/>
            <person name="Pangilinan J."/>
            <person name="Riley R."/>
            <person name="Labutti K."/>
            <person name="Andreopoulos B."/>
            <person name="Lipzen A."/>
            <person name="Chen C."/>
            <person name="Yanf M."/>
            <person name="Daum C."/>
            <person name="Ng V."/>
            <person name="Clum A."/>
            <person name="Ohm R."/>
            <person name="Martin F."/>
            <person name="Silar P."/>
            <person name="Natvig D."/>
            <person name="Lalanne C."/>
            <person name="Gautier V."/>
            <person name="Ament-Velasquez S.L."/>
            <person name="Kruys A."/>
            <person name="Hutchinson M.I."/>
            <person name="Powell A.J."/>
            <person name="Barry K."/>
            <person name="Miller A.N."/>
            <person name="Grigoriev I.V."/>
            <person name="Debuchy R."/>
            <person name="Gladieux P."/>
            <person name="Thoren M.H."/>
            <person name="Johannesson H."/>
        </authorList>
    </citation>
    <scope>NUCLEOTIDE SEQUENCE</scope>
    <source>
        <strain evidence="2">CBS 315.58</strain>
    </source>
</reference>
<gene>
    <name evidence="2" type="ORF">QBC40DRAFT_343871</name>
</gene>
<proteinExistence type="predicted"/>
<evidence type="ECO:0000313" key="2">
    <source>
        <dbReference type="EMBL" id="KAK4194831.1"/>
    </source>
</evidence>
<reference evidence="2" key="1">
    <citation type="journal article" date="2023" name="Mol. Phylogenet. Evol.">
        <title>Genome-scale phylogeny and comparative genomics of the fungal order Sordariales.</title>
        <authorList>
            <person name="Hensen N."/>
            <person name="Bonometti L."/>
            <person name="Westerberg I."/>
            <person name="Brannstrom I.O."/>
            <person name="Guillou S."/>
            <person name="Cros-Aarteil S."/>
            <person name="Calhoun S."/>
            <person name="Haridas S."/>
            <person name="Kuo A."/>
            <person name="Mondo S."/>
            <person name="Pangilinan J."/>
            <person name="Riley R."/>
            <person name="LaButti K."/>
            <person name="Andreopoulos B."/>
            <person name="Lipzen A."/>
            <person name="Chen C."/>
            <person name="Yan M."/>
            <person name="Daum C."/>
            <person name="Ng V."/>
            <person name="Clum A."/>
            <person name="Steindorff A."/>
            <person name="Ohm R.A."/>
            <person name="Martin F."/>
            <person name="Silar P."/>
            <person name="Natvig D.O."/>
            <person name="Lalanne C."/>
            <person name="Gautier V."/>
            <person name="Ament-Velasquez S.L."/>
            <person name="Kruys A."/>
            <person name="Hutchinson M.I."/>
            <person name="Powell A.J."/>
            <person name="Barry K."/>
            <person name="Miller A.N."/>
            <person name="Grigoriev I.V."/>
            <person name="Debuchy R."/>
            <person name="Gladieux P."/>
            <person name="Hiltunen Thoren M."/>
            <person name="Johannesson H."/>
        </authorList>
    </citation>
    <scope>NUCLEOTIDE SEQUENCE</scope>
    <source>
        <strain evidence="2">CBS 315.58</strain>
    </source>
</reference>
<keyword evidence="3" id="KW-1185">Reference proteome</keyword>
<evidence type="ECO:0000313" key="3">
    <source>
        <dbReference type="Proteomes" id="UP001303160"/>
    </source>
</evidence>
<dbReference type="EMBL" id="MU864037">
    <property type="protein sequence ID" value="KAK4194831.1"/>
    <property type="molecule type" value="Genomic_DNA"/>
</dbReference>
<sequence length="207" mass="23007">MFHKVFSAIAAFAVFFTHLTRGVPLASEAPFKGQKITNFEWRLPIDLKDPTSKTVTVTGTIQEAIDKMDAAYPGWNETFTGNLGHVTPGTSLSSSLDHEQYFCNPDDGYDVAHINGILTGIDYLRELTTAAPENQPLGCGRVSCTLNSGIYWCNNNNFAKQVTWTEIGDSAYFLAYQCDVWNDITWLTSGEEFFKDKWSVYVTAAAC</sequence>
<dbReference type="PANTHER" id="PTHR35605:SF1">
    <property type="entry name" value="ECP2 EFFECTOR PROTEIN DOMAIN-CONTAINING PROTEIN-RELATED"/>
    <property type="match status" value="1"/>
</dbReference>
<dbReference type="AlphaFoldDB" id="A0AAN6X705"/>
<feature type="signal peptide" evidence="1">
    <location>
        <begin position="1"/>
        <end position="22"/>
    </location>
</feature>
<organism evidence="2 3">
    <name type="scientific">Triangularia verruculosa</name>
    <dbReference type="NCBI Taxonomy" id="2587418"/>
    <lineage>
        <taxon>Eukaryota</taxon>
        <taxon>Fungi</taxon>
        <taxon>Dikarya</taxon>
        <taxon>Ascomycota</taxon>
        <taxon>Pezizomycotina</taxon>
        <taxon>Sordariomycetes</taxon>
        <taxon>Sordariomycetidae</taxon>
        <taxon>Sordariales</taxon>
        <taxon>Podosporaceae</taxon>
        <taxon>Triangularia</taxon>
    </lineage>
</organism>
<feature type="chain" id="PRO_5042956955" evidence="1">
    <location>
        <begin position="23"/>
        <end position="207"/>
    </location>
</feature>
<evidence type="ECO:0000256" key="1">
    <source>
        <dbReference type="SAM" id="SignalP"/>
    </source>
</evidence>
<comment type="caution">
    <text evidence="2">The sequence shown here is derived from an EMBL/GenBank/DDBJ whole genome shotgun (WGS) entry which is preliminary data.</text>
</comment>
<protein>
    <submittedName>
        <fullName evidence="2">Uncharacterized protein</fullName>
    </submittedName>
</protein>
<dbReference type="Proteomes" id="UP001303160">
    <property type="component" value="Unassembled WGS sequence"/>
</dbReference>
<accession>A0AAN6X705</accession>